<dbReference type="EMBL" id="SRYG01000014">
    <property type="protein sequence ID" value="TGY65687.1"/>
    <property type="molecule type" value="Genomic_DNA"/>
</dbReference>
<sequence>MENIKLVLVDLDGTLLDDQKRVSAYTLDVLRRLKKAGIQFGICTGRTPYAVEQLLKTWNMDEVTDVIIGFNGGQIFDLHEQNSESIYEMDGAYIDEILAFLADFAFNAFVFDHYTLHALRDDAHAQTIARRNLLTIVEDGLAPYRAKKINKLLTSWDKDDLDRFLSTHTLRHPDYYMVRSTPTLLEFMDHRVTKGQGIQRLCERKGIHPAQILSFGDELNDLDMLENTMGVAMANANPLLFEKTRWRTRETNNEDGVARFLERHLLNR</sequence>
<evidence type="ECO:0000313" key="2">
    <source>
        <dbReference type="Proteomes" id="UP000308836"/>
    </source>
</evidence>
<comment type="caution">
    <text evidence="1">The sequence shown here is derived from an EMBL/GenBank/DDBJ whole genome shotgun (WGS) entry which is preliminary data.</text>
</comment>
<reference evidence="1" key="1">
    <citation type="submission" date="2019-04" db="EMBL/GenBank/DDBJ databases">
        <title>Microbes associate with the intestines of laboratory mice.</title>
        <authorList>
            <person name="Navarre W."/>
            <person name="Wong E."/>
            <person name="Huang K."/>
            <person name="Tropini C."/>
            <person name="Ng K."/>
            <person name="Yu B."/>
        </authorList>
    </citation>
    <scope>NUCLEOTIDE SEQUENCE</scope>
    <source>
        <strain evidence="1">NM09_H32</strain>
    </source>
</reference>
<organism evidence="1 2">
    <name type="scientific">Dubosiella muris</name>
    <dbReference type="NCBI Taxonomy" id="3038133"/>
    <lineage>
        <taxon>Bacteria</taxon>
        <taxon>Bacillati</taxon>
        <taxon>Bacillota</taxon>
        <taxon>Erysipelotrichia</taxon>
        <taxon>Erysipelotrichales</taxon>
        <taxon>Erysipelotrichaceae</taxon>
        <taxon>Dubosiella</taxon>
    </lineage>
</organism>
<dbReference type="Proteomes" id="UP000308836">
    <property type="component" value="Unassembled WGS sequence"/>
</dbReference>
<evidence type="ECO:0000313" key="1">
    <source>
        <dbReference type="EMBL" id="TGY65687.1"/>
    </source>
</evidence>
<protein>
    <submittedName>
        <fullName evidence="1">HAD family phosphatase</fullName>
    </submittedName>
</protein>
<gene>
    <name evidence="1" type="ORF">E5336_07600</name>
</gene>
<accession>A0AC61R7L9</accession>
<proteinExistence type="predicted"/>
<keyword evidence="2" id="KW-1185">Reference proteome</keyword>
<name>A0AC61R7L9_9FIRM</name>